<evidence type="ECO:0000256" key="2">
    <source>
        <dbReference type="PROSITE-ProRule" id="PRU00169"/>
    </source>
</evidence>
<evidence type="ECO:0000313" key="7">
    <source>
        <dbReference type="Proteomes" id="UP000199693"/>
    </source>
</evidence>
<reference evidence="4 7" key="1">
    <citation type="submission" date="2016-10" db="EMBL/GenBank/DDBJ databases">
        <authorList>
            <person name="de Groot N.N."/>
        </authorList>
    </citation>
    <scope>NUCLEOTIDE SEQUENCE [LARGE SCALE GENOMIC DNA]</scope>
    <source>
        <strain evidence="4 7">CCM 7361</strain>
    </source>
</reference>
<evidence type="ECO:0000259" key="3">
    <source>
        <dbReference type="PROSITE" id="PS50110"/>
    </source>
</evidence>
<dbReference type="AlphaFoldDB" id="A0A239KA99"/>
<dbReference type="SMART" id="SM00448">
    <property type="entry name" value="REC"/>
    <property type="match status" value="1"/>
</dbReference>
<evidence type="ECO:0000313" key="4">
    <source>
        <dbReference type="EMBL" id="SDJ32022.1"/>
    </source>
</evidence>
<keyword evidence="6" id="KW-1185">Reference proteome</keyword>
<dbReference type="SUPFAM" id="SSF52172">
    <property type="entry name" value="CheY-like"/>
    <property type="match status" value="1"/>
</dbReference>
<feature type="domain" description="Response regulatory" evidence="3">
    <location>
        <begin position="12"/>
        <end position="126"/>
    </location>
</feature>
<proteinExistence type="predicted"/>
<gene>
    <name evidence="4" type="ORF">SAMN05216189_101563</name>
    <name evidence="5" type="ORF">SAMN06295949_11576</name>
</gene>
<dbReference type="Gene3D" id="3.40.50.2300">
    <property type="match status" value="1"/>
</dbReference>
<protein>
    <submittedName>
        <fullName evidence="4">Response regulator receiver domain-containing protein</fullName>
    </submittedName>
</protein>
<dbReference type="RefSeq" id="WP_089392267.1">
    <property type="nucleotide sequence ID" value="NZ_FNEC01000015.1"/>
</dbReference>
<organism evidence="4 7">
    <name type="scientific">Pseudomonas delhiensis</name>
    <dbReference type="NCBI Taxonomy" id="366289"/>
    <lineage>
        <taxon>Bacteria</taxon>
        <taxon>Pseudomonadati</taxon>
        <taxon>Pseudomonadota</taxon>
        <taxon>Gammaproteobacteria</taxon>
        <taxon>Pseudomonadales</taxon>
        <taxon>Pseudomonadaceae</taxon>
        <taxon>Pseudomonas</taxon>
    </lineage>
</organism>
<name>A0A239KA99_9PSED</name>
<dbReference type="Pfam" id="PF00072">
    <property type="entry name" value="Response_reg"/>
    <property type="match status" value="1"/>
</dbReference>
<evidence type="ECO:0000256" key="1">
    <source>
        <dbReference type="ARBA" id="ARBA00022553"/>
    </source>
</evidence>
<dbReference type="InterPro" id="IPR050595">
    <property type="entry name" value="Bact_response_regulator"/>
</dbReference>
<dbReference type="PANTHER" id="PTHR44591">
    <property type="entry name" value="STRESS RESPONSE REGULATOR PROTEIN 1"/>
    <property type="match status" value="1"/>
</dbReference>
<evidence type="ECO:0000313" key="5">
    <source>
        <dbReference type="EMBL" id="SNT15317.1"/>
    </source>
</evidence>
<dbReference type="PANTHER" id="PTHR44591:SF25">
    <property type="entry name" value="CHEMOTAXIS TWO-COMPONENT RESPONSE REGULATOR"/>
    <property type="match status" value="1"/>
</dbReference>
<dbReference type="GO" id="GO:0000160">
    <property type="term" value="P:phosphorelay signal transduction system"/>
    <property type="evidence" value="ECO:0007669"/>
    <property type="project" value="InterPro"/>
</dbReference>
<dbReference type="PROSITE" id="PS50110">
    <property type="entry name" value="RESPONSE_REGULATORY"/>
    <property type="match status" value="1"/>
</dbReference>
<evidence type="ECO:0000313" key="6">
    <source>
        <dbReference type="Proteomes" id="UP000198309"/>
    </source>
</evidence>
<dbReference type="Proteomes" id="UP000199693">
    <property type="component" value="Unassembled WGS sequence"/>
</dbReference>
<dbReference type="EMBL" id="FNEC01000015">
    <property type="protein sequence ID" value="SDJ32022.1"/>
    <property type="molecule type" value="Genomic_DNA"/>
</dbReference>
<dbReference type="InterPro" id="IPR011006">
    <property type="entry name" value="CheY-like_superfamily"/>
</dbReference>
<dbReference type="EMBL" id="FZPC01000015">
    <property type="protein sequence ID" value="SNT15317.1"/>
    <property type="molecule type" value="Genomic_DNA"/>
</dbReference>
<dbReference type="Proteomes" id="UP000198309">
    <property type="component" value="Unassembled WGS sequence"/>
</dbReference>
<keyword evidence="1 2" id="KW-0597">Phosphoprotein</keyword>
<accession>A0A239KA99</accession>
<feature type="modified residue" description="4-aspartylphosphate" evidence="2">
    <location>
        <position position="61"/>
    </location>
</feature>
<sequence>MMQAPPSRQAAVIAVVDDDESVRTALESLLRASGYRVRSYSSALGLLACGGFEQAHCLVSDVQMPGMDGLQLHERLAAMGLRIPVIFITAYPEAVPRTAAGVPAAVAWLPKPFEAGRLLACIEAALRQRH</sequence>
<reference evidence="5 6" key="2">
    <citation type="submission" date="2017-06" db="EMBL/GenBank/DDBJ databases">
        <authorList>
            <person name="Varghese N."/>
            <person name="Submissions S."/>
        </authorList>
    </citation>
    <scope>NUCLEOTIDE SEQUENCE [LARGE SCALE GENOMIC DNA]</scope>
    <source>
        <strain evidence="5 6">RLD-1</strain>
    </source>
</reference>
<dbReference type="InterPro" id="IPR001789">
    <property type="entry name" value="Sig_transdc_resp-reg_receiver"/>
</dbReference>